<dbReference type="InterPro" id="IPR021866">
    <property type="entry name" value="SpoIIAA-like"/>
</dbReference>
<name>A0A6L8LMK7_9RHOB</name>
<dbReference type="AlphaFoldDB" id="A0A6L8LMK7"/>
<evidence type="ECO:0000313" key="2">
    <source>
        <dbReference type="Proteomes" id="UP000479043"/>
    </source>
</evidence>
<keyword evidence="2" id="KW-1185">Reference proteome</keyword>
<dbReference type="InterPro" id="IPR036513">
    <property type="entry name" value="STAS_dom_sf"/>
</dbReference>
<evidence type="ECO:0000313" key="1">
    <source>
        <dbReference type="EMBL" id="MYM57115.1"/>
    </source>
</evidence>
<protein>
    <submittedName>
        <fullName evidence="1">STAS/SEC14 domain-containing protein</fullName>
    </submittedName>
</protein>
<dbReference type="InterPro" id="IPR038396">
    <property type="entry name" value="SpoIIAA-like_sf"/>
</dbReference>
<gene>
    <name evidence="1" type="ORF">GR167_17495</name>
</gene>
<dbReference type="Proteomes" id="UP000479043">
    <property type="component" value="Unassembled WGS sequence"/>
</dbReference>
<accession>A0A6L8LMK7</accession>
<organism evidence="1 2">
    <name type="scientific">Thalassovita mangrovi</name>
    <dbReference type="NCBI Taxonomy" id="2692236"/>
    <lineage>
        <taxon>Bacteria</taxon>
        <taxon>Pseudomonadati</taxon>
        <taxon>Pseudomonadota</taxon>
        <taxon>Alphaproteobacteria</taxon>
        <taxon>Rhodobacterales</taxon>
        <taxon>Roseobacteraceae</taxon>
        <taxon>Thalassovita</taxon>
    </lineage>
</organism>
<dbReference type="Gene3D" id="3.40.50.10600">
    <property type="entry name" value="SpoIIaa-like domains"/>
    <property type="match status" value="1"/>
</dbReference>
<dbReference type="EMBL" id="WWEN01000009">
    <property type="protein sequence ID" value="MYM57115.1"/>
    <property type="molecule type" value="Genomic_DNA"/>
</dbReference>
<reference evidence="1 2" key="1">
    <citation type="submission" date="2020-01" db="EMBL/GenBank/DDBJ databases">
        <authorList>
            <person name="Chen S."/>
        </authorList>
    </citation>
    <scope>NUCLEOTIDE SEQUENCE [LARGE SCALE GENOMIC DNA]</scope>
    <source>
        <strain evidence="1 2">GS-10</strain>
    </source>
</reference>
<dbReference type="RefSeq" id="WP_160975025.1">
    <property type="nucleotide sequence ID" value="NZ_WWEN01000009.1"/>
</dbReference>
<comment type="caution">
    <text evidence="1">The sequence shown here is derived from an EMBL/GenBank/DDBJ whole genome shotgun (WGS) entry which is preliminary data.</text>
</comment>
<proteinExistence type="predicted"/>
<sequence length="119" mass="13631">MIEFMEGSEGATVGLRVTGKLHEQDYAELLPKLEALFAEHGKLRILFYADPDFQGWDMSAAWQDAALGFRHASDFERMAMVGAPDWVDWCVRLSAFLFKGEVRIFEADQLDEAWTWIRG</sequence>
<dbReference type="SUPFAM" id="SSF52091">
    <property type="entry name" value="SpoIIaa-like"/>
    <property type="match status" value="1"/>
</dbReference>
<dbReference type="Pfam" id="PF11964">
    <property type="entry name" value="SpoIIAA-like"/>
    <property type="match status" value="1"/>
</dbReference>